<feature type="domain" description="THUMP" evidence="2">
    <location>
        <begin position="54"/>
        <end position="166"/>
    </location>
</feature>
<dbReference type="SMART" id="SM00981">
    <property type="entry name" value="THUMP"/>
    <property type="match status" value="1"/>
</dbReference>
<dbReference type="PROSITE" id="PS51165">
    <property type="entry name" value="THUMP"/>
    <property type="match status" value="1"/>
</dbReference>
<dbReference type="KEGG" id="pace:A6070_00235"/>
<keyword evidence="1" id="KW-0694">RNA-binding</keyword>
<dbReference type="STRING" id="29542.A6070_00235"/>
<dbReference type="RefSeq" id="WP_072286524.1">
    <property type="nucleotide sequence ID" value="NZ_CP015455.1"/>
</dbReference>
<evidence type="ECO:0000313" key="3">
    <source>
        <dbReference type="EMBL" id="APG24682.1"/>
    </source>
</evidence>
<keyword evidence="4" id="KW-1185">Reference proteome</keyword>
<reference evidence="3 4" key="1">
    <citation type="journal article" date="2017" name="Genome Announc.">
        <title>Complete Genome Sequences of Two Acetylene-Fermenting Pelobacter acetylenicus Strains.</title>
        <authorList>
            <person name="Sutton J.M."/>
            <person name="Baesman S.M."/>
            <person name="Fierst J.L."/>
            <person name="Poret-Peterson A.T."/>
            <person name="Oremland R.S."/>
            <person name="Dunlap D.S."/>
            <person name="Akob D.M."/>
        </authorList>
    </citation>
    <scope>NUCLEOTIDE SEQUENCE [LARGE SCALE GENOMIC DNA]</scope>
    <source>
        <strain evidence="3 4">DSM 3247</strain>
    </source>
</reference>
<protein>
    <recommendedName>
        <fullName evidence="2">THUMP domain-containing protein</fullName>
    </recommendedName>
</protein>
<organism evidence="3 4">
    <name type="scientific">Syntrophotalea acetylenica</name>
    <name type="common">Pelobacter acetylenicus</name>
    <dbReference type="NCBI Taxonomy" id="29542"/>
    <lineage>
        <taxon>Bacteria</taxon>
        <taxon>Pseudomonadati</taxon>
        <taxon>Thermodesulfobacteriota</taxon>
        <taxon>Desulfuromonadia</taxon>
        <taxon>Desulfuromonadales</taxon>
        <taxon>Syntrophotaleaceae</taxon>
        <taxon>Syntrophotalea</taxon>
    </lineage>
</organism>
<dbReference type="Proteomes" id="UP000182264">
    <property type="component" value="Chromosome"/>
</dbReference>
<proteinExistence type="predicted"/>
<evidence type="ECO:0000259" key="2">
    <source>
        <dbReference type="PROSITE" id="PS51165"/>
    </source>
</evidence>
<gene>
    <name evidence="3" type="ORF">A7E75_06310</name>
</gene>
<dbReference type="AlphaFoldDB" id="A0A1L3GFE9"/>
<dbReference type="OrthoDB" id="8545772at2"/>
<dbReference type="InterPro" id="IPR004114">
    <property type="entry name" value="THUMP_dom"/>
</dbReference>
<dbReference type="EMBL" id="CP015518">
    <property type="protein sequence ID" value="APG24682.1"/>
    <property type="molecule type" value="Genomic_DNA"/>
</dbReference>
<dbReference type="GO" id="GO:0003723">
    <property type="term" value="F:RNA binding"/>
    <property type="evidence" value="ECO:0007669"/>
    <property type="project" value="UniProtKB-UniRule"/>
</dbReference>
<accession>A0A1L3GFE9</accession>
<sequence length="179" mass="20686">MWEFNVLVTMAQDGHYRQMLEELASYGEFHKTEFHGVALGRVADVQRFLETIHQQRQERFIAFEDISRIVPLDKVFTFDLDDFLAKACQAIRPYLPQMSEHRFYVRLERRGLKGQIVSPDIEQALDNFILDELADLGHSGQIDFESPDAVLAIETVGNRCGIGFITRTLSHRYPFVHVA</sequence>
<evidence type="ECO:0000313" key="4">
    <source>
        <dbReference type="Proteomes" id="UP000182264"/>
    </source>
</evidence>
<dbReference type="SUPFAM" id="SSF143437">
    <property type="entry name" value="THUMP domain-like"/>
    <property type="match status" value="1"/>
</dbReference>
<dbReference type="Pfam" id="PF02926">
    <property type="entry name" value="THUMP"/>
    <property type="match status" value="1"/>
</dbReference>
<evidence type="ECO:0000256" key="1">
    <source>
        <dbReference type="PROSITE-ProRule" id="PRU00529"/>
    </source>
</evidence>
<name>A0A1L3GFE9_SYNAC</name>